<dbReference type="PANTHER" id="PTHR16127">
    <property type="entry name" value="TAXILIN"/>
    <property type="match status" value="1"/>
</dbReference>
<evidence type="ECO:0000313" key="4">
    <source>
        <dbReference type="EMBL" id="PWZ06387.1"/>
    </source>
</evidence>
<evidence type="ECO:0000256" key="3">
    <source>
        <dbReference type="SAM" id="MobiDB-lite"/>
    </source>
</evidence>
<dbReference type="AlphaFoldDB" id="A0A3L6DCZ8"/>
<feature type="compositionally biased region" description="Low complexity" evidence="3">
    <location>
        <begin position="66"/>
        <end position="77"/>
    </location>
</feature>
<gene>
    <name evidence="4" type="ORF">Zm00014a_044547</name>
</gene>
<evidence type="ECO:0000313" key="5">
    <source>
        <dbReference type="Proteomes" id="UP000251960"/>
    </source>
</evidence>
<dbReference type="ExpressionAtlas" id="A0A3L6DCZ8">
    <property type="expression patterns" value="baseline and differential"/>
</dbReference>
<protein>
    <submittedName>
        <fullName evidence="4">Aquaporin SIP1-1</fullName>
    </submittedName>
</protein>
<feature type="region of interest" description="Disordered" evidence="3">
    <location>
        <begin position="1"/>
        <end position="77"/>
    </location>
</feature>
<accession>A0A3L6DDG9</accession>
<dbReference type="PANTHER" id="PTHR16127:SF13">
    <property type="entry name" value="GH01188P"/>
    <property type="match status" value="1"/>
</dbReference>
<dbReference type="EMBL" id="NCVQ01000010">
    <property type="protein sequence ID" value="PWZ06388.1"/>
    <property type="molecule type" value="Genomic_DNA"/>
</dbReference>
<dbReference type="Pfam" id="PF09728">
    <property type="entry name" value="Taxilin"/>
    <property type="match status" value="1"/>
</dbReference>
<feature type="coiled-coil region" evidence="2">
    <location>
        <begin position="304"/>
        <end position="356"/>
    </location>
</feature>
<name>A0A3L6DCZ8_MAIZE</name>
<dbReference type="GO" id="GO:0019905">
    <property type="term" value="F:syntaxin binding"/>
    <property type="evidence" value="ECO:0007669"/>
    <property type="project" value="InterPro"/>
</dbReference>
<proteinExistence type="inferred from homology"/>
<comment type="caution">
    <text evidence="4">The sequence shown here is derived from an EMBL/GenBank/DDBJ whole genome shotgun (WGS) entry which is preliminary data.</text>
</comment>
<dbReference type="Proteomes" id="UP000251960">
    <property type="component" value="Chromosome 9"/>
</dbReference>
<dbReference type="EMBL" id="NCVQ01000010">
    <property type="protein sequence ID" value="PWZ06387.1"/>
    <property type="molecule type" value="Genomic_DNA"/>
</dbReference>
<accession>A0A3L6DCZ8</accession>
<comment type="similarity">
    <text evidence="1">Belongs to the taxilin family.</text>
</comment>
<feature type="region of interest" description="Disordered" evidence="3">
    <location>
        <begin position="463"/>
        <end position="495"/>
    </location>
</feature>
<evidence type="ECO:0000256" key="1">
    <source>
        <dbReference type="ARBA" id="ARBA00009550"/>
    </source>
</evidence>
<reference evidence="4 5" key="1">
    <citation type="journal article" date="2018" name="Nat. Genet.">
        <title>Extensive intraspecific gene order and gene structural variations between Mo17 and other maize genomes.</title>
        <authorList>
            <person name="Sun S."/>
            <person name="Zhou Y."/>
            <person name="Chen J."/>
            <person name="Shi J."/>
            <person name="Zhao H."/>
            <person name="Zhao H."/>
            <person name="Song W."/>
            <person name="Zhang M."/>
            <person name="Cui Y."/>
            <person name="Dong X."/>
            <person name="Liu H."/>
            <person name="Ma X."/>
            <person name="Jiao Y."/>
            <person name="Wang B."/>
            <person name="Wei X."/>
            <person name="Stein J.C."/>
            <person name="Glaubitz J.C."/>
            <person name="Lu F."/>
            <person name="Yu G."/>
            <person name="Liang C."/>
            <person name="Fengler K."/>
            <person name="Li B."/>
            <person name="Rafalski A."/>
            <person name="Schnable P.S."/>
            <person name="Ware D.H."/>
            <person name="Buckler E.S."/>
            <person name="Lai J."/>
        </authorList>
    </citation>
    <scope>NUCLEOTIDE SEQUENCE [LARGE SCALE GENOMIC DNA]</scope>
    <source>
        <strain evidence="5">cv. Missouri 17</strain>
        <tissue evidence="4">Seedling</tissue>
    </source>
</reference>
<organism evidence="4">
    <name type="scientific">Zea mays</name>
    <name type="common">Maize</name>
    <dbReference type="NCBI Taxonomy" id="4577"/>
    <lineage>
        <taxon>Eukaryota</taxon>
        <taxon>Viridiplantae</taxon>
        <taxon>Streptophyta</taxon>
        <taxon>Embryophyta</taxon>
        <taxon>Tracheophyta</taxon>
        <taxon>Spermatophyta</taxon>
        <taxon>Magnoliopsida</taxon>
        <taxon>Liliopsida</taxon>
        <taxon>Poales</taxon>
        <taxon>Poaceae</taxon>
        <taxon>PACMAD clade</taxon>
        <taxon>Panicoideae</taxon>
        <taxon>Andropogonodae</taxon>
        <taxon>Andropogoneae</taxon>
        <taxon>Tripsacinae</taxon>
        <taxon>Zea</taxon>
    </lineage>
</organism>
<dbReference type="EMBL" id="NCVQ01000010">
    <property type="protein sequence ID" value="PWZ06389.1"/>
    <property type="molecule type" value="Genomic_DNA"/>
</dbReference>
<evidence type="ECO:0000256" key="2">
    <source>
        <dbReference type="SAM" id="Coils"/>
    </source>
</evidence>
<sequence>MEGSPVTRLPEANSLPDGFVPDSESPGTDATFPFSAPIVDDALNSDIPAATNPGGEETLNDPPLPASSAEDASSAAAAEALGTLSLDAAAEPERALEENGPTGAARGEASLKNCASELVGAPTAQKVINIGSVEPKRKVVKRSKLEKDRELFELAQQYHKVVAERDAGIRLTPAQERMVMESAARAAASDAVVTFLWVLCAFALGASMAAVTSYLEVQEGAGHYVLFISLTLLFTFDLLCSALEGTSFNTTDFAASYAARLDGPSLFFIVLRFPEEECQRVSTEGQNMRMELSEKFDIAIKGVSVKLEEQRVELRSKLKDIADQYNITQQKYAHQLKEKMMELELADLRLQQHQEKAAHEHTQMQLYAEQVSQLMTTEKNLRLQLASDGERFQHFQDALSKSNEVFETYKQEMEKMILVIKNLKKDNEFLKGKCENSDIALRELTKKQIEKLKNQKETLESLCRSLQAERKQGRSASIPDAPSSQEDMPATSQES</sequence>
<feature type="compositionally biased region" description="Polar residues" evidence="3">
    <location>
        <begin position="482"/>
        <end position="495"/>
    </location>
</feature>
<dbReference type="InterPro" id="IPR026183">
    <property type="entry name" value="Taxilin_fam"/>
</dbReference>
<keyword evidence="2" id="KW-0175">Coiled coil</keyword>